<reference evidence="1" key="1">
    <citation type="journal article" date="2022" name="bioRxiv">
        <title>Sequencing and chromosome-scale assembly of the giantPleurodeles waltlgenome.</title>
        <authorList>
            <person name="Brown T."/>
            <person name="Elewa A."/>
            <person name="Iarovenko S."/>
            <person name="Subramanian E."/>
            <person name="Araus A.J."/>
            <person name="Petzold A."/>
            <person name="Susuki M."/>
            <person name="Suzuki K.-i.T."/>
            <person name="Hayashi T."/>
            <person name="Toyoda A."/>
            <person name="Oliveira C."/>
            <person name="Osipova E."/>
            <person name="Leigh N.D."/>
            <person name="Simon A."/>
            <person name="Yun M.H."/>
        </authorList>
    </citation>
    <scope>NUCLEOTIDE SEQUENCE</scope>
    <source>
        <strain evidence="1">20211129_DDA</strain>
        <tissue evidence="1">Liver</tissue>
    </source>
</reference>
<evidence type="ECO:0000313" key="2">
    <source>
        <dbReference type="Proteomes" id="UP001066276"/>
    </source>
</evidence>
<organism evidence="1 2">
    <name type="scientific">Pleurodeles waltl</name>
    <name type="common">Iberian ribbed newt</name>
    <dbReference type="NCBI Taxonomy" id="8319"/>
    <lineage>
        <taxon>Eukaryota</taxon>
        <taxon>Metazoa</taxon>
        <taxon>Chordata</taxon>
        <taxon>Craniata</taxon>
        <taxon>Vertebrata</taxon>
        <taxon>Euteleostomi</taxon>
        <taxon>Amphibia</taxon>
        <taxon>Batrachia</taxon>
        <taxon>Caudata</taxon>
        <taxon>Salamandroidea</taxon>
        <taxon>Salamandridae</taxon>
        <taxon>Pleurodelinae</taxon>
        <taxon>Pleurodeles</taxon>
    </lineage>
</organism>
<keyword evidence="2" id="KW-1185">Reference proteome</keyword>
<name>A0AAV7VYE6_PLEWA</name>
<gene>
    <name evidence="1" type="ORF">NDU88_000434</name>
</gene>
<accession>A0AAV7VYE6</accession>
<comment type="caution">
    <text evidence="1">The sequence shown here is derived from an EMBL/GenBank/DDBJ whole genome shotgun (WGS) entry which is preliminary data.</text>
</comment>
<proteinExistence type="predicted"/>
<dbReference type="AlphaFoldDB" id="A0AAV7VYE6"/>
<evidence type="ECO:0000313" key="1">
    <source>
        <dbReference type="EMBL" id="KAJ1204999.1"/>
    </source>
</evidence>
<sequence>MERGLRGYGGPPAALFLIPEMPRFTQNKRFEPGVRGLLPPSEASPYLLRAVVSPGTFVPHITTDLFNDKRSWF</sequence>
<dbReference type="Proteomes" id="UP001066276">
    <property type="component" value="Chromosome 1_2"/>
</dbReference>
<dbReference type="EMBL" id="JANPWB010000002">
    <property type="protein sequence ID" value="KAJ1204999.1"/>
    <property type="molecule type" value="Genomic_DNA"/>
</dbReference>
<protein>
    <submittedName>
        <fullName evidence="1">Uncharacterized protein</fullName>
    </submittedName>
</protein>